<dbReference type="EMBL" id="KN822216">
    <property type="protein sequence ID" value="KIM52287.1"/>
    <property type="molecule type" value="Genomic_DNA"/>
</dbReference>
<keyword evidence="2" id="KW-1185">Reference proteome</keyword>
<reference evidence="1 2" key="1">
    <citation type="submission" date="2014-04" db="EMBL/GenBank/DDBJ databases">
        <authorList>
            <consortium name="DOE Joint Genome Institute"/>
            <person name="Kuo A."/>
            <person name="Kohler A."/>
            <person name="Nagy L.G."/>
            <person name="Floudas D."/>
            <person name="Copeland A."/>
            <person name="Barry K.W."/>
            <person name="Cichocki N."/>
            <person name="Veneault-Fourrey C."/>
            <person name="LaButti K."/>
            <person name="Lindquist E.A."/>
            <person name="Lipzen A."/>
            <person name="Lundell T."/>
            <person name="Morin E."/>
            <person name="Murat C."/>
            <person name="Sun H."/>
            <person name="Tunlid A."/>
            <person name="Henrissat B."/>
            <person name="Grigoriev I.V."/>
            <person name="Hibbett D.S."/>
            <person name="Martin F."/>
            <person name="Nordberg H.P."/>
            <person name="Cantor M.N."/>
            <person name="Hua S.X."/>
        </authorList>
    </citation>
    <scope>NUCLEOTIDE SEQUENCE [LARGE SCALE GENOMIC DNA]</scope>
    <source>
        <strain evidence="1 2">Foug A</strain>
    </source>
</reference>
<dbReference type="Proteomes" id="UP000053989">
    <property type="component" value="Unassembled WGS sequence"/>
</dbReference>
<sequence>MMPIITKYEDEELLKEAEELRKRFVDMLAAMGQSEAGNKEMIPKVLQEVLAKLTTEDQAERILMELQGLLDLSLEESAPLPILNFGSVNMSAIINDWKEGVKQYHQYSQNELGEILEPGNTCIILFFQKKLDVHETCQPWMEEGEHWLSTSPDTQLLQGKPILLMDEVGGILYKKQSFSWVLE</sequence>
<protein>
    <submittedName>
        <fullName evidence="1">Uncharacterized protein</fullName>
    </submittedName>
</protein>
<organism evidence="1 2">
    <name type="scientific">Scleroderma citrinum Foug A</name>
    <dbReference type="NCBI Taxonomy" id="1036808"/>
    <lineage>
        <taxon>Eukaryota</taxon>
        <taxon>Fungi</taxon>
        <taxon>Dikarya</taxon>
        <taxon>Basidiomycota</taxon>
        <taxon>Agaricomycotina</taxon>
        <taxon>Agaricomycetes</taxon>
        <taxon>Agaricomycetidae</taxon>
        <taxon>Boletales</taxon>
        <taxon>Sclerodermatineae</taxon>
        <taxon>Sclerodermataceae</taxon>
        <taxon>Scleroderma</taxon>
    </lineage>
</organism>
<proteinExistence type="predicted"/>
<dbReference type="HOGENOM" id="CLU_1475970_0_0_1"/>
<reference evidence="2" key="2">
    <citation type="submission" date="2015-01" db="EMBL/GenBank/DDBJ databases">
        <title>Evolutionary Origins and Diversification of the Mycorrhizal Mutualists.</title>
        <authorList>
            <consortium name="DOE Joint Genome Institute"/>
            <consortium name="Mycorrhizal Genomics Consortium"/>
            <person name="Kohler A."/>
            <person name="Kuo A."/>
            <person name="Nagy L.G."/>
            <person name="Floudas D."/>
            <person name="Copeland A."/>
            <person name="Barry K.W."/>
            <person name="Cichocki N."/>
            <person name="Veneault-Fourrey C."/>
            <person name="LaButti K."/>
            <person name="Lindquist E.A."/>
            <person name="Lipzen A."/>
            <person name="Lundell T."/>
            <person name="Morin E."/>
            <person name="Murat C."/>
            <person name="Riley R."/>
            <person name="Ohm R."/>
            <person name="Sun H."/>
            <person name="Tunlid A."/>
            <person name="Henrissat B."/>
            <person name="Grigoriev I.V."/>
            <person name="Hibbett D.S."/>
            <person name="Martin F."/>
        </authorList>
    </citation>
    <scope>NUCLEOTIDE SEQUENCE [LARGE SCALE GENOMIC DNA]</scope>
    <source>
        <strain evidence="2">Foug A</strain>
    </source>
</reference>
<gene>
    <name evidence="1" type="ORF">SCLCIDRAFT_32768</name>
</gene>
<accession>A0A0C2ZHJ7</accession>
<dbReference type="AlphaFoldDB" id="A0A0C2ZHJ7"/>
<name>A0A0C2ZHJ7_9AGAM</name>
<dbReference type="STRING" id="1036808.A0A0C2ZHJ7"/>
<dbReference type="OrthoDB" id="3270319at2759"/>
<evidence type="ECO:0000313" key="1">
    <source>
        <dbReference type="EMBL" id="KIM52287.1"/>
    </source>
</evidence>
<dbReference type="InParanoid" id="A0A0C2ZHJ7"/>
<evidence type="ECO:0000313" key="2">
    <source>
        <dbReference type="Proteomes" id="UP000053989"/>
    </source>
</evidence>